<dbReference type="Pfam" id="PF00535">
    <property type="entry name" value="Glycos_transf_2"/>
    <property type="match status" value="1"/>
</dbReference>
<dbReference type="PANTHER" id="PTHR48090">
    <property type="entry name" value="UNDECAPRENYL-PHOSPHATE 4-DEOXY-4-FORMAMIDO-L-ARABINOSE TRANSFERASE-RELATED"/>
    <property type="match status" value="1"/>
</dbReference>
<name>A0AB39J5T4_9BACT</name>
<accession>A0AB39J5T4</accession>
<sequence>MYRKLETAVVIPCYNEEKMITQTIKKLPKYIDHVIAVNDASTDDTIGILNKLKKQNDRLIVVDNKTNQGVGGALIAGYNYAIEHTKATAIGIVAGDDQFDSSYLEAMLDDFIDQSADYVKASRFFHREAFKTMPKYRQFGNIFISLLTKFSTGYYSITDITNGCGWLRRDVIEKVDFSIVEKRYDYETSMLTALSIVNAKVIDHAVPAHYGDEKSTIKLIPTAWRNLRAVWKGFWRRIYYKYVLYGFHPVALFLFTGMFFLIISLLIAGFLLYVKLFTHQSPTAGSVMLAVLPFILSVQLVLTALTIDVSNESNNFKK</sequence>
<dbReference type="EMBL" id="CP158487">
    <property type="protein sequence ID" value="XDN89788.1"/>
    <property type="molecule type" value="Genomic_DNA"/>
</dbReference>
<dbReference type="RefSeq" id="WP_369000357.1">
    <property type="nucleotide sequence ID" value="NZ_CP158487.1"/>
</dbReference>
<dbReference type="AlphaFoldDB" id="A0AB39J5T4"/>
<evidence type="ECO:0000259" key="2">
    <source>
        <dbReference type="Pfam" id="PF00535"/>
    </source>
</evidence>
<dbReference type="InterPro" id="IPR029044">
    <property type="entry name" value="Nucleotide-diphossugar_trans"/>
</dbReference>
<keyword evidence="1" id="KW-0812">Transmembrane</keyword>
<feature type="transmembrane region" description="Helical" evidence="1">
    <location>
        <begin position="242"/>
        <end position="274"/>
    </location>
</feature>
<dbReference type="Gene3D" id="3.90.550.10">
    <property type="entry name" value="Spore Coat Polysaccharide Biosynthesis Protein SpsA, Chain A"/>
    <property type="match status" value="1"/>
</dbReference>
<reference evidence="3" key="1">
    <citation type="submission" date="2024-06" db="EMBL/GenBank/DDBJ databases">
        <authorList>
            <person name="Atkinson C."/>
            <person name="McLean J."/>
            <person name="Gallagher L."/>
            <person name="Bor B."/>
            <person name="Mougous J."/>
        </authorList>
    </citation>
    <scope>NUCLEOTIDE SEQUENCE</scope>
    <source>
        <strain evidence="3">TM7-074</strain>
    </source>
</reference>
<protein>
    <submittedName>
        <fullName evidence="3">Glycosyltransferase family 2 protein</fullName>
    </submittedName>
</protein>
<proteinExistence type="predicted"/>
<evidence type="ECO:0000256" key="1">
    <source>
        <dbReference type="SAM" id="Phobius"/>
    </source>
</evidence>
<dbReference type="CDD" id="cd04179">
    <property type="entry name" value="DPM_DPG-synthase_like"/>
    <property type="match status" value="1"/>
</dbReference>
<organism evidence="3">
    <name type="scientific">Candidatus Nanosynbacter sp. TM7-074</name>
    <dbReference type="NCBI Taxonomy" id="3158573"/>
    <lineage>
        <taxon>Bacteria</taxon>
        <taxon>Candidatus Saccharimonadota</taxon>
        <taxon>Candidatus Saccharimonadia</taxon>
        <taxon>Candidatus Nanosynbacterales</taxon>
        <taxon>Candidatus Nanosynbacteraceae</taxon>
        <taxon>Candidatus Nanosynbacter</taxon>
    </lineage>
</organism>
<feature type="transmembrane region" description="Helical" evidence="1">
    <location>
        <begin position="286"/>
        <end position="309"/>
    </location>
</feature>
<gene>
    <name evidence="3" type="ORF">TM074_03750</name>
</gene>
<dbReference type="SUPFAM" id="SSF53448">
    <property type="entry name" value="Nucleotide-diphospho-sugar transferases"/>
    <property type="match status" value="1"/>
</dbReference>
<evidence type="ECO:0000313" key="3">
    <source>
        <dbReference type="EMBL" id="XDN89788.1"/>
    </source>
</evidence>
<dbReference type="InterPro" id="IPR001173">
    <property type="entry name" value="Glyco_trans_2-like"/>
</dbReference>
<keyword evidence="1" id="KW-0472">Membrane</keyword>
<dbReference type="InterPro" id="IPR050256">
    <property type="entry name" value="Glycosyltransferase_2"/>
</dbReference>
<keyword evidence="1" id="KW-1133">Transmembrane helix</keyword>
<feature type="domain" description="Glycosyltransferase 2-like" evidence="2">
    <location>
        <begin position="9"/>
        <end position="175"/>
    </location>
</feature>